<keyword evidence="3" id="KW-0677">Repeat</keyword>
<dbReference type="PANTHER" id="PTHR13763">
    <property type="entry name" value="BREAST CANCER TYPE 1 SUSCEPTIBILITY PROTEIN BRCA1"/>
    <property type="match status" value="1"/>
</dbReference>
<dbReference type="InterPro" id="IPR034732">
    <property type="entry name" value="EPHD"/>
</dbReference>
<dbReference type="GO" id="GO:0005634">
    <property type="term" value="C:nucleus"/>
    <property type="evidence" value="ECO:0007669"/>
    <property type="project" value="UniProtKB-SubCell"/>
</dbReference>
<keyword evidence="5 9" id="KW-0863">Zinc-finger</keyword>
<feature type="compositionally biased region" description="Polar residues" evidence="10">
    <location>
        <begin position="389"/>
        <end position="398"/>
    </location>
</feature>
<dbReference type="PROSITE" id="PS50089">
    <property type="entry name" value="ZF_RING_2"/>
    <property type="match status" value="1"/>
</dbReference>
<dbReference type="SMART" id="SM00292">
    <property type="entry name" value="BRCT"/>
    <property type="match status" value="2"/>
</dbReference>
<comment type="caution">
    <text evidence="14">The sequence shown here is derived from an EMBL/GenBank/DDBJ whole genome shotgun (WGS) entry which is preliminary data.</text>
</comment>
<protein>
    <submittedName>
        <fullName evidence="14">Uncharacterized protein</fullName>
    </submittedName>
</protein>
<dbReference type="InterPro" id="IPR001841">
    <property type="entry name" value="Znf_RING"/>
</dbReference>
<dbReference type="FunFam" id="3.30.40.10:FF:000310">
    <property type="entry name" value="Breast cancer associated RING 1"/>
    <property type="match status" value="1"/>
</dbReference>
<feature type="domain" description="BRCT" evidence="12">
    <location>
        <begin position="765"/>
        <end position="840"/>
    </location>
</feature>
<dbReference type="AlphaFoldDB" id="A0A8J5C822"/>
<feature type="compositionally biased region" description="Polar residues" evidence="10">
    <location>
        <begin position="217"/>
        <end position="229"/>
    </location>
</feature>
<feature type="compositionally biased region" description="Basic residues" evidence="10">
    <location>
        <begin position="116"/>
        <end position="125"/>
    </location>
</feature>
<feature type="compositionally biased region" description="Basic and acidic residues" evidence="10">
    <location>
        <begin position="399"/>
        <end position="410"/>
    </location>
</feature>
<feature type="domain" description="PHD-type" evidence="13">
    <location>
        <begin position="583"/>
        <end position="703"/>
    </location>
</feature>
<feature type="region of interest" description="Disordered" evidence="10">
    <location>
        <begin position="381"/>
        <end position="412"/>
    </location>
</feature>
<organism evidence="14 15">
    <name type="scientific">Zingiber officinale</name>
    <name type="common">Ginger</name>
    <name type="synonym">Amomum zingiber</name>
    <dbReference type="NCBI Taxonomy" id="94328"/>
    <lineage>
        <taxon>Eukaryota</taxon>
        <taxon>Viridiplantae</taxon>
        <taxon>Streptophyta</taxon>
        <taxon>Embryophyta</taxon>
        <taxon>Tracheophyta</taxon>
        <taxon>Spermatophyta</taxon>
        <taxon>Magnoliopsida</taxon>
        <taxon>Liliopsida</taxon>
        <taxon>Zingiberales</taxon>
        <taxon>Zingiberaceae</taxon>
        <taxon>Zingiber</taxon>
    </lineage>
</organism>
<dbReference type="PROSITE" id="PS50172">
    <property type="entry name" value="BRCT"/>
    <property type="match status" value="2"/>
</dbReference>
<dbReference type="EMBL" id="JACMSC010000022">
    <property type="protein sequence ID" value="KAG6469345.1"/>
    <property type="molecule type" value="Genomic_DNA"/>
</dbReference>
<evidence type="ECO:0000256" key="7">
    <source>
        <dbReference type="ARBA" id="ARBA00023204"/>
    </source>
</evidence>
<feature type="domain" description="BRCT" evidence="12">
    <location>
        <begin position="861"/>
        <end position="973"/>
    </location>
</feature>
<dbReference type="Pfam" id="PF13771">
    <property type="entry name" value="zf-HC5HC2H"/>
    <property type="match status" value="1"/>
</dbReference>
<dbReference type="Pfam" id="PF13923">
    <property type="entry name" value="zf-C3HC4_2"/>
    <property type="match status" value="1"/>
</dbReference>
<name>A0A8J5C822_ZINOF</name>
<feature type="compositionally biased region" description="Basic residues" evidence="10">
    <location>
        <begin position="330"/>
        <end position="339"/>
    </location>
</feature>
<proteinExistence type="predicted"/>
<keyword evidence="6" id="KW-0862">Zinc</keyword>
<reference evidence="14 15" key="1">
    <citation type="submission" date="2020-08" db="EMBL/GenBank/DDBJ databases">
        <title>Plant Genome Project.</title>
        <authorList>
            <person name="Zhang R.-G."/>
        </authorList>
    </citation>
    <scope>NUCLEOTIDE SEQUENCE [LARGE SCALE GENOMIC DNA]</scope>
    <source>
        <tissue evidence="14">Rhizome</tissue>
    </source>
</reference>
<dbReference type="Pfam" id="PF16589">
    <property type="entry name" value="BRCT_2"/>
    <property type="match status" value="1"/>
</dbReference>
<dbReference type="GO" id="GO:0045944">
    <property type="term" value="P:positive regulation of transcription by RNA polymerase II"/>
    <property type="evidence" value="ECO:0007669"/>
    <property type="project" value="TreeGrafter"/>
</dbReference>
<feature type="compositionally biased region" description="Basic and acidic residues" evidence="10">
    <location>
        <begin position="236"/>
        <end position="246"/>
    </location>
</feature>
<evidence type="ECO:0000256" key="1">
    <source>
        <dbReference type="ARBA" id="ARBA00004123"/>
    </source>
</evidence>
<accession>A0A8J5C822</accession>
<sequence>MADLAHLEKMSRELKCPICWSLLKSAVSLACNHIFCNLCIKESMRSMSNCPVCKVPFRRREIRAAPHMDNLVSIYKIMEVASGINILSTQTSPLIQAEGDQEKNKLASTIAVKSQMKSKRKRSSKIRKDISKHSPQRMPKQPSFPANKRVHVTPYPISETPLRSPKFSLLEDPEVQLTDDKELGRNERMVPDSEEDGLLQPFFWLKDDDGDDESPKKSSQQQIMETPSPYSAPRFSDIKDSDDDKTTNTSTNKLGFAEDCDSEMFDWTQRACSPELCLTPQRTQMHNQSRKRVLHMPEEKCQDSYSVAAPSDTVAKEDDKVGRHDAREKNLKKKRKQKGKIISTKVKSLQRCQYDNNGEGATDFEEMFKTVSPGEQRIGKVHCERSVNYKKSSSPTDSNNEKDNAARVTHEQSLNISSKAKYDAIKDNMASYRKGKRIKMTYPDQPMSKKSKAEQVKLLGDIEDSANGAEKQEQVCQVKLPDSIESIQQHSKLRKCFGSISKKRVKRRQKQKLEETIADKFERNEGSSMVDAIALNNPGSENNQISSKTSMDSQTEFIVKSTPSGKEAFQGNALRRCEKLNSPVQCTFCHSSNDTEDSGEMMHYFNGNPVAPYFNGGTNIIHSHKNCTEWAPDVYFKDGIAINLTAEVSRSRRIKCSCCGVKGAALGCYEKSCRKSFHFTCAKLMAECKWDTQNFVMLCPLHASIKLPYEVSGFQRQRRKSSASKSSSQELLTRNSCDNQNQLWTWPLGSPFKWVLCCSALSAAEKETVVKFSKMSGVPVVDKWKPEVTHVIASTDYGGAYKRTLKVLKGIINGKWILKVDWVRDCVESLKPIAEEKYEATIDVHGISNSPRVGRLRAINKEPKLFSGLTFYLSGDYSASYKGYLQDLVIAAGGAILQRRPISRDNERLLGVSSADKILIVYSVEHPQKYNLDSNRVIDCRRSDAEALADASGCTLVTSAWIIDSIAACKLQP</sequence>
<evidence type="ECO:0000256" key="5">
    <source>
        <dbReference type="ARBA" id="ARBA00022771"/>
    </source>
</evidence>
<evidence type="ECO:0000256" key="9">
    <source>
        <dbReference type="PROSITE-ProRule" id="PRU00175"/>
    </source>
</evidence>
<keyword evidence="15" id="KW-1185">Reference proteome</keyword>
<dbReference type="GO" id="GO:0004842">
    <property type="term" value="F:ubiquitin-protein transferase activity"/>
    <property type="evidence" value="ECO:0007669"/>
    <property type="project" value="TreeGrafter"/>
</dbReference>
<dbReference type="OrthoDB" id="2384350at2759"/>
<feature type="region of interest" description="Disordered" evidence="10">
    <location>
        <begin position="313"/>
        <end position="339"/>
    </location>
</feature>
<keyword evidence="7" id="KW-0234">DNA repair</keyword>
<evidence type="ECO:0000313" key="15">
    <source>
        <dbReference type="Proteomes" id="UP000734854"/>
    </source>
</evidence>
<dbReference type="GO" id="GO:0008270">
    <property type="term" value="F:zinc ion binding"/>
    <property type="evidence" value="ECO:0007669"/>
    <property type="project" value="UniProtKB-KW"/>
</dbReference>
<dbReference type="InterPro" id="IPR001357">
    <property type="entry name" value="BRCT_dom"/>
</dbReference>
<dbReference type="CDD" id="cd17734">
    <property type="entry name" value="BRCT_Bard1_rpt1"/>
    <property type="match status" value="1"/>
</dbReference>
<dbReference type="FunFam" id="3.30.40.10:FF:000352">
    <property type="entry name" value="Breast cancer associated RING 1"/>
    <property type="match status" value="1"/>
</dbReference>
<dbReference type="InterPro" id="IPR017907">
    <property type="entry name" value="Znf_RING_CS"/>
</dbReference>
<evidence type="ECO:0000256" key="4">
    <source>
        <dbReference type="ARBA" id="ARBA00022763"/>
    </source>
</evidence>
<feature type="compositionally biased region" description="Basic and acidic residues" evidence="10">
    <location>
        <begin position="314"/>
        <end position="329"/>
    </location>
</feature>
<keyword evidence="4" id="KW-0227">DNA damage</keyword>
<comment type="subcellular location">
    <subcellularLocation>
        <location evidence="1">Nucleus</location>
    </subcellularLocation>
</comment>
<evidence type="ECO:0000259" key="13">
    <source>
        <dbReference type="PROSITE" id="PS51805"/>
    </source>
</evidence>
<evidence type="ECO:0000256" key="10">
    <source>
        <dbReference type="SAM" id="MobiDB-lite"/>
    </source>
</evidence>
<evidence type="ECO:0000259" key="11">
    <source>
        <dbReference type="PROSITE" id="PS50089"/>
    </source>
</evidence>
<evidence type="ECO:0000256" key="8">
    <source>
        <dbReference type="ARBA" id="ARBA00023242"/>
    </source>
</evidence>
<evidence type="ECO:0000256" key="2">
    <source>
        <dbReference type="ARBA" id="ARBA00022723"/>
    </source>
</evidence>
<dbReference type="PROSITE" id="PS00518">
    <property type="entry name" value="ZF_RING_1"/>
    <property type="match status" value="1"/>
</dbReference>
<feature type="domain" description="RING-type" evidence="11">
    <location>
        <begin position="16"/>
        <end position="54"/>
    </location>
</feature>
<evidence type="ECO:0000256" key="6">
    <source>
        <dbReference type="ARBA" id="ARBA00022833"/>
    </source>
</evidence>
<dbReference type="Proteomes" id="UP000734854">
    <property type="component" value="Unassembled WGS sequence"/>
</dbReference>
<keyword evidence="8" id="KW-0539">Nucleus</keyword>
<dbReference type="GO" id="GO:0000724">
    <property type="term" value="P:double-strand break repair via homologous recombination"/>
    <property type="evidence" value="ECO:0007669"/>
    <property type="project" value="UniProtKB-ARBA"/>
</dbReference>
<dbReference type="Pfam" id="PF00533">
    <property type="entry name" value="BRCT"/>
    <property type="match status" value="1"/>
</dbReference>
<dbReference type="FunFam" id="3.40.50.10190:FF:000006">
    <property type="entry name" value="Breast cancer type 1 susceptibility protein homolog"/>
    <property type="match status" value="1"/>
</dbReference>
<evidence type="ECO:0000313" key="14">
    <source>
        <dbReference type="EMBL" id="KAG6469345.1"/>
    </source>
</evidence>
<dbReference type="SMART" id="SM00184">
    <property type="entry name" value="RING"/>
    <property type="match status" value="1"/>
</dbReference>
<dbReference type="PROSITE" id="PS51805">
    <property type="entry name" value="EPHD"/>
    <property type="match status" value="1"/>
</dbReference>
<dbReference type="PANTHER" id="PTHR13763:SF0">
    <property type="entry name" value="BREAST CANCER TYPE 1 SUSCEPTIBILITY PROTEIN"/>
    <property type="match status" value="1"/>
</dbReference>
<gene>
    <name evidence="14" type="ORF">ZIOFF_074059</name>
</gene>
<keyword evidence="2" id="KW-0479">Metal-binding</keyword>
<evidence type="ECO:0000256" key="3">
    <source>
        <dbReference type="ARBA" id="ARBA00022737"/>
    </source>
</evidence>
<evidence type="ECO:0000259" key="12">
    <source>
        <dbReference type="PROSITE" id="PS50172"/>
    </source>
</evidence>
<feature type="region of interest" description="Disordered" evidence="10">
    <location>
        <begin position="112"/>
        <end position="254"/>
    </location>
</feature>
<dbReference type="InterPro" id="IPR031099">
    <property type="entry name" value="BRCA1-associated"/>
</dbReference>
<feature type="compositionally biased region" description="Basic and acidic residues" evidence="10">
    <location>
        <begin position="178"/>
        <end position="191"/>
    </location>
</feature>